<evidence type="ECO:0000313" key="3">
    <source>
        <dbReference type="Proteomes" id="UP001321582"/>
    </source>
</evidence>
<dbReference type="EMBL" id="AP027059">
    <property type="protein sequence ID" value="BDU51315.1"/>
    <property type="molecule type" value="Genomic_DNA"/>
</dbReference>
<evidence type="ECO:0000313" key="2">
    <source>
        <dbReference type="EMBL" id="BDU51315.1"/>
    </source>
</evidence>
<keyword evidence="1" id="KW-0812">Transmembrane</keyword>
<dbReference type="AlphaFoldDB" id="A0AAU9E494"/>
<reference evidence="2 3" key="1">
    <citation type="submission" date="2022-11" db="EMBL/GenBank/DDBJ databases">
        <title>Haliovirga abyssi gen. nov., sp. nov., a mesophilic fermentative bacterium isolated from the Iheya North hydrothermal field and the proposal of Haliovirgaceae fam. nov.</title>
        <authorList>
            <person name="Miyazaki U."/>
            <person name="Tame A."/>
            <person name="Miyazaki J."/>
            <person name="Takai K."/>
            <person name="Sawayama S."/>
            <person name="Kitajima M."/>
            <person name="Okamoto A."/>
            <person name="Nakagawa S."/>
        </authorList>
    </citation>
    <scope>NUCLEOTIDE SEQUENCE [LARGE SCALE GENOMIC DNA]</scope>
    <source>
        <strain evidence="2 3">IC12</strain>
    </source>
</reference>
<gene>
    <name evidence="2" type="ORF">HLVA_18840</name>
</gene>
<sequence>MENIFYVIMFFTIYSFLGWILEVVYRSYRQKRFVNAGFLMGPFTPIYGIGALTVVWINNSLNNGKFDNIALKSLIFFIILTIIEYIVGELLEMIYKVKLWDYSKDRFNIGGKVCLKFSLAWMVLAIIFNYEIHPFFKKILYKQNPEILEGISVMMILYFITDLIISSNALSRFKRKILFFKENHENLNNLEIEKIFLSTIRLTKAFPNLSGFIYKNISDSLSQRVGKIISLINSKKIEYEKGKTPSEEEYYNIVKDIIENKEFLKLKNFYHHNSSIYKHVLEVSYLSYKISKYIGADYKSTARGGLLHDFFLYDWRNHSEPDLAKNKLHGFAHPKIALKNSEKNFKLNKIEKDIIIKHMWPLTIIPPRYKESFIVTFVDKYLATKEFATSFTGKLKNILD</sequence>
<dbReference type="Proteomes" id="UP001321582">
    <property type="component" value="Chromosome"/>
</dbReference>
<feature type="transmembrane region" description="Helical" evidence="1">
    <location>
        <begin position="37"/>
        <end position="57"/>
    </location>
</feature>
<feature type="transmembrane region" description="Helical" evidence="1">
    <location>
        <begin position="69"/>
        <end position="88"/>
    </location>
</feature>
<feature type="transmembrane region" description="Helical" evidence="1">
    <location>
        <begin position="109"/>
        <end position="130"/>
    </location>
</feature>
<protein>
    <recommendedName>
        <fullName evidence="4">HD domain-containing protein</fullName>
    </recommendedName>
</protein>
<dbReference type="KEGG" id="haby:HLVA_18840"/>
<proteinExistence type="predicted"/>
<organism evidence="2 3">
    <name type="scientific">Haliovirga abyssi</name>
    <dbReference type="NCBI Taxonomy" id="2996794"/>
    <lineage>
        <taxon>Bacteria</taxon>
        <taxon>Fusobacteriati</taxon>
        <taxon>Fusobacteriota</taxon>
        <taxon>Fusobacteriia</taxon>
        <taxon>Fusobacteriales</taxon>
        <taxon>Haliovirgaceae</taxon>
        <taxon>Haliovirga</taxon>
    </lineage>
</organism>
<evidence type="ECO:0008006" key="4">
    <source>
        <dbReference type="Google" id="ProtNLM"/>
    </source>
</evidence>
<keyword evidence="1" id="KW-0472">Membrane</keyword>
<dbReference type="RefSeq" id="WP_307904187.1">
    <property type="nucleotide sequence ID" value="NZ_AP027059.1"/>
</dbReference>
<name>A0AAU9E494_9FUSO</name>
<feature type="transmembrane region" description="Helical" evidence="1">
    <location>
        <begin position="150"/>
        <end position="171"/>
    </location>
</feature>
<feature type="transmembrane region" description="Helical" evidence="1">
    <location>
        <begin position="6"/>
        <end position="25"/>
    </location>
</feature>
<evidence type="ECO:0000256" key="1">
    <source>
        <dbReference type="SAM" id="Phobius"/>
    </source>
</evidence>
<keyword evidence="3" id="KW-1185">Reference proteome</keyword>
<dbReference type="InterPro" id="IPR010540">
    <property type="entry name" value="CmpB_TMEM229"/>
</dbReference>
<dbReference type="Gene3D" id="1.10.3210.10">
    <property type="entry name" value="Hypothetical protein af1432"/>
    <property type="match status" value="1"/>
</dbReference>
<dbReference type="SUPFAM" id="SSF109604">
    <property type="entry name" value="HD-domain/PDEase-like"/>
    <property type="match status" value="1"/>
</dbReference>
<keyword evidence="1" id="KW-1133">Transmembrane helix</keyword>
<accession>A0AAU9E494</accession>
<dbReference type="Pfam" id="PF06541">
    <property type="entry name" value="ABC_trans_CmpB"/>
    <property type="match status" value="1"/>
</dbReference>